<dbReference type="AlphaFoldDB" id="A0A239EBH2"/>
<accession>A0A239EBH2</accession>
<keyword evidence="2" id="KW-0560">Oxidoreductase</keyword>
<dbReference type="PANTHER" id="PTHR43976">
    <property type="entry name" value="SHORT CHAIN DEHYDROGENASE"/>
    <property type="match status" value="1"/>
</dbReference>
<dbReference type="InterPro" id="IPR002347">
    <property type="entry name" value="SDR_fam"/>
</dbReference>
<evidence type="ECO:0000256" key="3">
    <source>
        <dbReference type="RuleBase" id="RU000363"/>
    </source>
</evidence>
<evidence type="ECO:0000256" key="1">
    <source>
        <dbReference type="ARBA" id="ARBA00006484"/>
    </source>
</evidence>
<dbReference type="Proteomes" id="UP000198356">
    <property type="component" value="Unassembled WGS sequence"/>
</dbReference>
<dbReference type="PANTHER" id="PTHR43976:SF16">
    <property type="entry name" value="SHORT-CHAIN DEHYDROGENASE_REDUCTASE FAMILY PROTEIN"/>
    <property type="match status" value="1"/>
</dbReference>
<dbReference type="PROSITE" id="PS00061">
    <property type="entry name" value="ADH_SHORT"/>
    <property type="match status" value="1"/>
</dbReference>
<dbReference type="InterPro" id="IPR057326">
    <property type="entry name" value="KR_dom"/>
</dbReference>
<evidence type="ECO:0000313" key="5">
    <source>
        <dbReference type="EMBL" id="SNS41947.1"/>
    </source>
</evidence>
<dbReference type="InterPro" id="IPR051911">
    <property type="entry name" value="SDR_oxidoreductase"/>
</dbReference>
<gene>
    <name evidence="5" type="ORF">SAMN05421770_101891</name>
</gene>
<name>A0A239EBH2_9BACT</name>
<protein>
    <submittedName>
        <fullName evidence="5">Short-chain dehydrogenase</fullName>
    </submittedName>
</protein>
<dbReference type="PRINTS" id="PR00081">
    <property type="entry name" value="GDHRDH"/>
</dbReference>
<dbReference type="Pfam" id="PF00106">
    <property type="entry name" value="adh_short"/>
    <property type="match status" value="1"/>
</dbReference>
<proteinExistence type="inferred from homology"/>
<dbReference type="CDD" id="cd05374">
    <property type="entry name" value="17beta-HSD-like_SDR_c"/>
    <property type="match status" value="1"/>
</dbReference>
<dbReference type="InterPro" id="IPR020904">
    <property type="entry name" value="Sc_DH/Rdtase_CS"/>
</dbReference>
<evidence type="ECO:0000313" key="6">
    <source>
        <dbReference type="Proteomes" id="UP000198356"/>
    </source>
</evidence>
<dbReference type="Gene3D" id="3.40.50.720">
    <property type="entry name" value="NAD(P)-binding Rossmann-like Domain"/>
    <property type="match status" value="1"/>
</dbReference>
<dbReference type="SUPFAM" id="SSF51735">
    <property type="entry name" value="NAD(P)-binding Rossmann-fold domains"/>
    <property type="match status" value="1"/>
</dbReference>
<dbReference type="EMBL" id="FZOU01000001">
    <property type="protein sequence ID" value="SNS41947.1"/>
    <property type="molecule type" value="Genomic_DNA"/>
</dbReference>
<dbReference type="OrthoDB" id="9775296at2"/>
<feature type="domain" description="Ketoreductase" evidence="4">
    <location>
        <begin position="3"/>
        <end position="160"/>
    </location>
</feature>
<organism evidence="5 6">
    <name type="scientific">Granulicella rosea</name>
    <dbReference type="NCBI Taxonomy" id="474952"/>
    <lineage>
        <taxon>Bacteria</taxon>
        <taxon>Pseudomonadati</taxon>
        <taxon>Acidobacteriota</taxon>
        <taxon>Terriglobia</taxon>
        <taxon>Terriglobales</taxon>
        <taxon>Acidobacteriaceae</taxon>
        <taxon>Granulicella</taxon>
    </lineage>
</organism>
<reference evidence="5 6" key="1">
    <citation type="submission" date="2017-06" db="EMBL/GenBank/DDBJ databases">
        <authorList>
            <person name="Kim H.J."/>
            <person name="Triplett B.A."/>
        </authorList>
    </citation>
    <scope>NUCLEOTIDE SEQUENCE [LARGE SCALE GENOMIC DNA]</scope>
    <source>
        <strain evidence="5 6">DSM 18704</strain>
    </source>
</reference>
<dbReference type="PRINTS" id="PR00080">
    <property type="entry name" value="SDRFAMILY"/>
</dbReference>
<sequence length="275" mass="29784">MSKVWFITGSSRGIGLDITKAALAAGQKVVATARDASAVTKALGEQEDLLTLDLDVTKSSDAESAVKMTIAKFGTIDVLVNNAGYGHFGPFEEASAEDVAKQFDVNLFGAMHVTRAVLPEMRRKRSGRVFNISSIAGLQGFGMSSLYCSSKFALAGWSESLSMELEPLGIQVTCVEPGFFRTEFLGGSSVQYVDAKLPEYEGGVKQMREWLDGKHQTQEGDPTKLAAALLQLVATEKQPAHLLMGSDALQRMLDRIACDTEETQRWKSVSVSTDF</sequence>
<dbReference type="InterPro" id="IPR036291">
    <property type="entry name" value="NAD(P)-bd_dom_sf"/>
</dbReference>
<dbReference type="SMART" id="SM00822">
    <property type="entry name" value="PKS_KR"/>
    <property type="match status" value="1"/>
</dbReference>
<dbReference type="RefSeq" id="WP_089407505.1">
    <property type="nucleotide sequence ID" value="NZ_FZOU01000001.1"/>
</dbReference>
<keyword evidence="6" id="KW-1185">Reference proteome</keyword>
<comment type="similarity">
    <text evidence="1 3">Belongs to the short-chain dehydrogenases/reductases (SDR) family.</text>
</comment>
<evidence type="ECO:0000259" key="4">
    <source>
        <dbReference type="SMART" id="SM00822"/>
    </source>
</evidence>
<dbReference type="GO" id="GO:0016491">
    <property type="term" value="F:oxidoreductase activity"/>
    <property type="evidence" value="ECO:0007669"/>
    <property type="project" value="UniProtKB-KW"/>
</dbReference>
<dbReference type="NCBIfam" id="NF004824">
    <property type="entry name" value="PRK06180.1"/>
    <property type="match status" value="1"/>
</dbReference>
<evidence type="ECO:0000256" key="2">
    <source>
        <dbReference type="ARBA" id="ARBA00023002"/>
    </source>
</evidence>